<dbReference type="InterPro" id="IPR006076">
    <property type="entry name" value="FAD-dep_OxRdtase"/>
</dbReference>
<evidence type="ECO:0000259" key="6">
    <source>
        <dbReference type="Pfam" id="PF01266"/>
    </source>
</evidence>
<comment type="similarity">
    <text evidence="2">Belongs to the MSOX/MTOX family.</text>
</comment>
<dbReference type="Gene3D" id="3.30.9.10">
    <property type="entry name" value="D-Amino Acid Oxidase, subunit A, domain 2"/>
    <property type="match status" value="1"/>
</dbReference>
<dbReference type="Proteomes" id="UP001165289">
    <property type="component" value="Unassembled WGS sequence"/>
</dbReference>
<evidence type="ECO:0000256" key="3">
    <source>
        <dbReference type="ARBA" id="ARBA00022630"/>
    </source>
</evidence>
<evidence type="ECO:0000313" key="8">
    <source>
        <dbReference type="Proteomes" id="UP001165289"/>
    </source>
</evidence>
<protein>
    <submittedName>
        <fullName evidence="7">Peroxisomal sarcosine oxidase</fullName>
    </submittedName>
</protein>
<dbReference type="SUPFAM" id="SSF51905">
    <property type="entry name" value="FAD/NAD(P)-binding domain"/>
    <property type="match status" value="1"/>
</dbReference>
<gene>
    <name evidence="7" type="ORF">LOD99_15775</name>
</gene>
<keyword evidence="5" id="KW-0560">Oxidoreductase</keyword>
<keyword evidence="3" id="KW-0285">Flavoprotein</keyword>
<keyword evidence="8" id="KW-1185">Reference proteome</keyword>
<dbReference type="PANTHER" id="PTHR10961">
    <property type="entry name" value="PEROXISOMAL SARCOSINE OXIDASE"/>
    <property type="match status" value="1"/>
</dbReference>
<dbReference type="PANTHER" id="PTHR10961:SF7">
    <property type="entry name" value="FAD DEPENDENT OXIDOREDUCTASE DOMAIN-CONTAINING PROTEIN"/>
    <property type="match status" value="1"/>
</dbReference>
<evidence type="ECO:0000256" key="5">
    <source>
        <dbReference type="ARBA" id="ARBA00023002"/>
    </source>
</evidence>
<dbReference type="InterPro" id="IPR045170">
    <property type="entry name" value="MTOX"/>
</dbReference>
<dbReference type="GO" id="GO:0050660">
    <property type="term" value="F:flavin adenine dinucleotide binding"/>
    <property type="evidence" value="ECO:0007669"/>
    <property type="project" value="InterPro"/>
</dbReference>
<keyword evidence="4" id="KW-0274">FAD</keyword>
<comment type="cofactor">
    <cofactor evidence="1">
        <name>FAD</name>
        <dbReference type="ChEBI" id="CHEBI:57692"/>
    </cofactor>
</comment>
<evidence type="ECO:0000313" key="7">
    <source>
        <dbReference type="EMBL" id="KAI6658062.1"/>
    </source>
</evidence>
<name>A0AAV7KAA4_9METZ</name>
<sequence length="130" mass="14608">MQEYEYPGYLKVALRGSIACDPDKRDSVDIDSITVPKLAQFITNTFPYGMLDTSSPGITEQCIYTMTPDSNSIIDQHPIHSNIYICCGFSGHGFKLAPVIGQLMSDMLYGTETKFDLKHFSLKRFKKAKL</sequence>
<dbReference type="InterPro" id="IPR036188">
    <property type="entry name" value="FAD/NAD-bd_sf"/>
</dbReference>
<dbReference type="Pfam" id="PF01266">
    <property type="entry name" value="DAO"/>
    <property type="match status" value="1"/>
</dbReference>
<dbReference type="GO" id="GO:0008115">
    <property type="term" value="F:sarcosine oxidase activity"/>
    <property type="evidence" value="ECO:0007669"/>
    <property type="project" value="TreeGrafter"/>
</dbReference>
<accession>A0AAV7KAA4</accession>
<organism evidence="7 8">
    <name type="scientific">Oopsacas minuta</name>
    <dbReference type="NCBI Taxonomy" id="111878"/>
    <lineage>
        <taxon>Eukaryota</taxon>
        <taxon>Metazoa</taxon>
        <taxon>Porifera</taxon>
        <taxon>Hexactinellida</taxon>
        <taxon>Hexasterophora</taxon>
        <taxon>Lyssacinosida</taxon>
        <taxon>Leucopsacidae</taxon>
        <taxon>Oopsacas</taxon>
    </lineage>
</organism>
<dbReference type="AlphaFoldDB" id="A0AAV7KAA4"/>
<evidence type="ECO:0000256" key="4">
    <source>
        <dbReference type="ARBA" id="ARBA00022827"/>
    </source>
</evidence>
<dbReference type="Gene3D" id="3.50.50.60">
    <property type="entry name" value="FAD/NAD(P)-binding domain"/>
    <property type="match status" value="1"/>
</dbReference>
<comment type="caution">
    <text evidence="7">The sequence shown here is derived from an EMBL/GenBank/DDBJ whole genome shotgun (WGS) entry which is preliminary data.</text>
</comment>
<evidence type="ECO:0000256" key="2">
    <source>
        <dbReference type="ARBA" id="ARBA00010989"/>
    </source>
</evidence>
<evidence type="ECO:0000256" key="1">
    <source>
        <dbReference type="ARBA" id="ARBA00001974"/>
    </source>
</evidence>
<dbReference type="EMBL" id="JAKMXF010000110">
    <property type="protein sequence ID" value="KAI6658062.1"/>
    <property type="molecule type" value="Genomic_DNA"/>
</dbReference>
<reference evidence="7 8" key="1">
    <citation type="journal article" date="2023" name="BMC Biol.">
        <title>The compact genome of the sponge Oopsacas minuta (Hexactinellida) is lacking key metazoan core genes.</title>
        <authorList>
            <person name="Santini S."/>
            <person name="Schenkelaars Q."/>
            <person name="Jourda C."/>
            <person name="Duchesne M."/>
            <person name="Belahbib H."/>
            <person name="Rocher C."/>
            <person name="Selva M."/>
            <person name="Riesgo A."/>
            <person name="Vervoort M."/>
            <person name="Leys S.P."/>
            <person name="Kodjabachian L."/>
            <person name="Le Bivic A."/>
            <person name="Borchiellini C."/>
            <person name="Claverie J.M."/>
            <person name="Renard E."/>
        </authorList>
    </citation>
    <scope>NUCLEOTIDE SEQUENCE [LARGE SCALE GENOMIC DNA]</scope>
    <source>
        <strain evidence="7">SPO-2</strain>
    </source>
</reference>
<proteinExistence type="inferred from homology"/>
<feature type="domain" description="FAD dependent oxidoreductase" evidence="6">
    <location>
        <begin position="19"/>
        <end position="107"/>
    </location>
</feature>